<name>A0ABZ2YNY1_9BACT</name>
<dbReference type="Proteomes" id="UP001485459">
    <property type="component" value="Chromosome"/>
</dbReference>
<evidence type="ECO:0000313" key="3">
    <source>
        <dbReference type="Proteomes" id="UP001485459"/>
    </source>
</evidence>
<reference evidence="3" key="1">
    <citation type="submission" date="2024-03" db="EMBL/GenBank/DDBJ databases">
        <title>Chitinophaga horti sp. nov., isolated from garden soil.</title>
        <authorList>
            <person name="Lee D.S."/>
            <person name="Han D.M."/>
            <person name="Baek J.H."/>
            <person name="Choi D.G."/>
            <person name="Jeon J.H."/>
            <person name="Jeon C.O."/>
        </authorList>
    </citation>
    <scope>NUCLEOTIDE SEQUENCE [LARGE SCALE GENOMIC DNA]</scope>
    <source>
        <strain evidence="3">GPA1</strain>
    </source>
</reference>
<gene>
    <name evidence="2" type="ORF">WJU16_25005</name>
</gene>
<organism evidence="2 3">
    <name type="scientific">Chitinophaga pollutisoli</name>
    <dbReference type="NCBI Taxonomy" id="3133966"/>
    <lineage>
        <taxon>Bacteria</taxon>
        <taxon>Pseudomonadati</taxon>
        <taxon>Bacteroidota</taxon>
        <taxon>Chitinophagia</taxon>
        <taxon>Chitinophagales</taxon>
        <taxon>Chitinophagaceae</taxon>
        <taxon>Chitinophaga</taxon>
    </lineage>
</organism>
<keyword evidence="3" id="KW-1185">Reference proteome</keyword>
<keyword evidence="1" id="KW-0472">Membrane</keyword>
<feature type="transmembrane region" description="Helical" evidence="1">
    <location>
        <begin position="12"/>
        <end position="33"/>
    </location>
</feature>
<feature type="transmembrane region" description="Helical" evidence="1">
    <location>
        <begin position="284"/>
        <end position="301"/>
    </location>
</feature>
<feature type="transmembrane region" description="Helical" evidence="1">
    <location>
        <begin position="250"/>
        <end position="272"/>
    </location>
</feature>
<proteinExistence type="predicted"/>
<feature type="transmembrane region" description="Helical" evidence="1">
    <location>
        <begin position="105"/>
        <end position="125"/>
    </location>
</feature>
<sequence>MSNPFLTPRRAMVLECLLIVGLALVPLFATFPYRVNIFLSWEGAYRLSEGQVPYKDFGLPLGYGYWLVPAMFFKLFGPQLISLVKAQIFLNIVGGLSFRYILQQMRVAPGVRLLSVLVFVLSYSFVNFWPWYNNTVIIYQLVGLAFLFRGLGEGRWKWPALFFAGAFTFLSFFTKQDGGGLALLLALAILGYHSLNARRWQELAGFMGSYLLVACLFIVPAAQYGFGYWFNHGQPPHSSRLSLMDIFDVLLIESQWLKFYFAIIVILMLPELKKPRELWNNRGLMLFLLLTIGILTEAALFQVTSYTPPDNNIFFHAFAIAFILTRICSLTAIRLENLKPFIVAAAAVLLWWSASYYKYIARILSHLNPPATAAVVPGAENVVNRHNFMVNLDTTDVPTSEWTFSSLPEFHKVYMPPSTVAGIDRIMALPEVKKGKNAKVLNLTELTPLDHAIGYTQETGMDIPMWHHLGVGMFNRQLAAYTEKIRSKHYDLVLYEYAPTLNNFFPWALREELKRNYRQIDSFHAPRRPTNAYIEVFVR</sequence>
<accession>A0ABZ2YNY1</accession>
<keyword evidence="1" id="KW-1133">Transmembrane helix</keyword>
<evidence type="ECO:0000313" key="2">
    <source>
        <dbReference type="EMBL" id="WZN41228.1"/>
    </source>
</evidence>
<evidence type="ECO:0000256" key="1">
    <source>
        <dbReference type="SAM" id="Phobius"/>
    </source>
</evidence>
<feature type="transmembrane region" description="Helical" evidence="1">
    <location>
        <begin position="158"/>
        <end position="174"/>
    </location>
</feature>
<evidence type="ECO:0008006" key="4">
    <source>
        <dbReference type="Google" id="ProtNLM"/>
    </source>
</evidence>
<feature type="transmembrane region" description="Helical" evidence="1">
    <location>
        <begin position="313"/>
        <end position="333"/>
    </location>
</feature>
<feature type="transmembrane region" description="Helical" evidence="1">
    <location>
        <begin position="180"/>
        <end position="197"/>
    </location>
</feature>
<keyword evidence="1" id="KW-0812">Transmembrane</keyword>
<protein>
    <recommendedName>
        <fullName evidence="4">Glycosyltransferase RgtA/B/C/D-like domain-containing protein</fullName>
    </recommendedName>
</protein>
<feature type="transmembrane region" description="Helical" evidence="1">
    <location>
        <begin position="209"/>
        <end position="230"/>
    </location>
</feature>
<feature type="transmembrane region" description="Helical" evidence="1">
    <location>
        <begin position="340"/>
        <end position="359"/>
    </location>
</feature>
<dbReference type="RefSeq" id="WP_341836083.1">
    <property type="nucleotide sequence ID" value="NZ_CP149822.1"/>
</dbReference>
<dbReference type="EMBL" id="CP149822">
    <property type="protein sequence ID" value="WZN41228.1"/>
    <property type="molecule type" value="Genomic_DNA"/>
</dbReference>
<feature type="transmembrane region" description="Helical" evidence="1">
    <location>
        <begin position="131"/>
        <end position="151"/>
    </location>
</feature>